<dbReference type="InterPro" id="IPR051663">
    <property type="entry name" value="CLec_Tetranectin-domain"/>
</dbReference>
<dbReference type="AlphaFoldDB" id="A0A8S3SJJ0"/>
<dbReference type="Pfam" id="PF00059">
    <property type="entry name" value="Lectin_C"/>
    <property type="match status" value="2"/>
</dbReference>
<proteinExistence type="predicted"/>
<dbReference type="InterPro" id="IPR016187">
    <property type="entry name" value="CTDL_fold"/>
</dbReference>
<feature type="domain" description="C-type lectin" evidence="3">
    <location>
        <begin position="31"/>
        <end position="96"/>
    </location>
</feature>
<dbReference type="PROSITE" id="PS50041">
    <property type="entry name" value="C_TYPE_LECTIN_2"/>
    <property type="match status" value="2"/>
</dbReference>
<dbReference type="SMART" id="SM00034">
    <property type="entry name" value="CLECT"/>
    <property type="match status" value="1"/>
</dbReference>
<dbReference type="PANTHER" id="PTHR22799:SF6">
    <property type="entry name" value="C-TYPE LECTIN DOMAIN FAMILY 4 MEMBER M-LIKE"/>
    <property type="match status" value="1"/>
</dbReference>
<protein>
    <recommendedName>
        <fullName evidence="3">C-type lectin domain-containing protein</fullName>
    </recommendedName>
</protein>
<dbReference type="GO" id="GO:0030246">
    <property type="term" value="F:carbohydrate binding"/>
    <property type="evidence" value="ECO:0007669"/>
    <property type="project" value="UniProtKB-KW"/>
</dbReference>
<organism evidence="4 5">
    <name type="scientific">Mytilus edulis</name>
    <name type="common">Blue mussel</name>
    <dbReference type="NCBI Taxonomy" id="6550"/>
    <lineage>
        <taxon>Eukaryota</taxon>
        <taxon>Metazoa</taxon>
        <taxon>Spiralia</taxon>
        <taxon>Lophotrochozoa</taxon>
        <taxon>Mollusca</taxon>
        <taxon>Bivalvia</taxon>
        <taxon>Autobranchia</taxon>
        <taxon>Pteriomorphia</taxon>
        <taxon>Mytilida</taxon>
        <taxon>Mytiloidea</taxon>
        <taxon>Mytilidae</taxon>
        <taxon>Mytilinae</taxon>
        <taxon>Mytilus</taxon>
    </lineage>
</organism>
<dbReference type="InterPro" id="IPR018378">
    <property type="entry name" value="C-type_lectin_CS"/>
</dbReference>
<dbReference type="OrthoDB" id="6153286at2759"/>
<dbReference type="Gene3D" id="3.10.100.10">
    <property type="entry name" value="Mannose-Binding Protein A, subunit A"/>
    <property type="match status" value="2"/>
</dbReference>
<evidence type="ECO:0000256" key="1">
    <source>
        <dbReference type="ARBA" id="ARBA00022734"/>
    </source>
</evidence>
<evidence type="ECO:0000313" key="5">
    <source>
        <dbReference type="Proteomes" id="UP000683360"/>
    </source>
</evidence>
<gene>
    <name evidence="4" type="ORF">MEDL_31943</name>
</gene>
<dbReference type="Proteomes" id="UP000683360">
    <property type="component" value="Unassembled WGS sequence"/>
</dbReference>
<sequence>MRIHERSLDRFFNVNKDLSSDIEYTATRGTFWIGISDVIIDDRWIYTTGQKPITVNNFQPGQPNGHTSQNCVALYSSFHGYWADESCLTRYRFICETDAELKFIILTYLPSKCLYVEFCRVGAQISDIVGGNFWIGISDVIVEDRWIYTTGQTPITVNHFQSGQPNGHTSQNCVALDSSYHGYWNDLNCLTNYPFICETDADTYLTFD</sequence>
<evidence type="ECO:0000313" key="4">
    <source>
        <dbReference type="EMBL" id="CAG2218315.1"/>
    </source>
</evidence>
<dbReference type="GO" id="GO:0005615">
    <property type="term" value="C:extracellular space"/>
    <property type="evidence" value="ECO:0007669"/>
    <property type="project" value="TreeGrafter"/>
</dbReference>
<dbReference type="CDD" id="cd00037">
    <property type="entry name" value="CLECT"/>
    <property type="match status" value="2"/>
</dbReference>
<dbReference type="SUPFAM" id="SSF56436">
    <property type="entry name" value="C-type lectin-like"/>
    <property type="match status" value="2"/>
</dbReference>
<reference evidence="4" key="1">
    <citation type="submission" date="2021-03" db="EMBL/GenBank/DDBJ databases">
        <authorList>
            <person name="Bekaert M."/>
        </authorList>
    </citation>
    <scope>NUCLEOTIDE SEQUENCE</scope>
</reference>
<evidence type="ECO:0000256" key="2">
    <source>
        <dbReference type="ARBA" id="ARBA00023157"/>
    </source>
</evidence>
<keyword evidence="5" id="KW-1185">Reference proteome</keyword>
<keyword evidence="1" id="KW-0430">Lectin</keyword>
<dbReference type="PROSITE" id="PS00615">
    <property type="entry name" value="C_TYPE_LECTIN_1"/>
    <property type="match status" value="1"/>
</dbReference>
<name>A0A8S3SJJ0_MYTED</name>
<dbReference type="InterPro" id="IPR001304">
    <property type="entry name" value="C-type_lectin-like"/>
</dbReference>
<dbReference type="EMBL" id="CAJPWZ010001598">
    <property type="protein sequence ID" value="CAG2218315.1"/>
    <property type="molecule type" value="Genomic_DNA"/>
</dbReference>
<evidence type="ECO:0000259" key="3">
    <source>
        <dbReference type="PROSITE" id="PS50041"/>
    </source>
</evidence>
<accession>A0A8S3SJJ0</accession>
<feature type="domain" description="C-type lectin" evidence="3">
    <location>
        <begin position="95"/>
        <end position="198"/>
    </location>
</feature>
<comment type="caution">
    <text evidence="4">The sequence shown here is derived from an EMBL/GenBank/DDBJ whole genome shotgun (WGS) entry which is preliminary data.</text>
</comment>
<dbReference type="PANTHER" id="PTHR22799">
    <property type="entry name" value="TETRANECTIN-RELATED"/>
    <property type="match status" value="1"/>
</dbReference>
<keyword evidence="2" id="KW-1015">Disulfide bond</keyword>
<dbReference type="InterPro" id="IPR016186">
    <property type="entry name" value="C-type_lectin-like/link_sf"/>
</dbReference>